<organism evidence="1 2">
    <name type="scientific">Shewanella japonica</name>
    <dbReference type="NCBI Taxonomy" id="93973"/>
    <lineage>
        <taxon>Bacteria</taxon>
        <taxon>Pseudomonadati</taxon>
        <taxon>Pseudomonadota</taxon>
        <taxon>Gammaproteobacteria</taxon>
        <taxon>Alteromonadales</taxon>
        <taxon>Shewanellaceae</taxon>
        <taxon>Shewanella</taxon>
    </lineage>
</organism>
<proteinExistence type="predicted"/>
<sequence length="177" mass="20411">MIELVDYIRLLSKDGRLVTAEQVIAVAGLDVEIEDVELAHQQLIEDSQYHDIAIIAGEKEHYFYSKRFIVRSYAIQWIGVKDDKLIETMADYIRRYSAMGELVAAVNFSYPPYQLELSELTTLIDKFSQTEGCEDIHFQADAKNHETQSHGYYFSIKTMTNTYAKVLADHDPFEWSA</sequence>
<name>A0ABM6JP35_9GAMM</name>
<evidence type="ECO:0000313" key="2">
    <source>
        <dbReference type="Proteomes" id="UP000191820"/>
    </source>
</evidence>
<keyword evidence="2" id="KW-1185">Reference proteome</keyword>
<gene>
    <name evidence="1" type="ORF">SJ2017_2825</name>
</gene>
<dbReference type="Proteomes" id="UP000191820">
    <property type="component" value="Chromosome"/>
</dbReference>
<dbReference type="RefSeq" id="WP_080916189.1">
    <property type="nucleotide sequence ID" value="NZ_CP020472.1"/>
</dbReference>
<reference evidence="1 2" key="1">
    <citation type="submission" date="2017-03" db="EMBL/GenBank/DDBJ databases">
        <title>Genome sequencing of Shewanella japonica KCTC 22435.</title>
        <authorList>
            <person name="Kim K.M."/>
        </authorList>
    </citation>
    <scope>NUCLEOTIDE SEQUENCE [LARGE SCALE GENOMIC DNA]</scope>
    <source>
        <strain evidence="1 2">KCTC 22435</strain>
    </source>
</reference>
<accession>A0ABM6JP35</accession>
<evidence type="ECO:0000313" key="1">
    <source>
        <dbReference type="EMBL" id="ARD23106.1"/>
    </source>
</evidence>
<dbReference type="EMBL" id="CP020472">
    <property type="protein sequence ID" value="ARD23106.1"/>
    <property type="molecule type" value="Genomic_DNA"/>
</dbReference>
<protein>
    <submittedName>
        <fullName evidence="1">Uncharacterized protein</fullName>
    </submittedName>
</protein>